<evidence type="ECO:0000313" key="8">
    <source>
        <dbReference type="EMBL" id="QFF97633.1"/>
    </source>
</evidence>
<dbReference type="OrthoDB" id="9810876at2"/>
<evidence type="ECO:0000256" key="2">
    <source>
        <dbReference type="ARBA" id="ARBA00006386"/>
    </source>
</evidence>
<dbReference type="Pfam" id="PF03773">
    <property type="entry name" value="ArsP_1"/>
    <property type="match status" value="1"/>
</dbReference>
<feature type="transmembrane region" description="Helical" evidence="7">
    <location>
        <begin position="175"/>
        <end position="195"/>
    </location>
</feature>
<name>A0A5J6SJP0_9BACI</name>
<evidence type="ECO:0000256" key="5">
    <source>
        <dbReference type="ARBA" id="ARBA00022989"/>
    </source>
</evidence>
<keyword evidence="4 7" id="KW-0812">Transmembrane</keyword>
<dbReference type="RefSeq" id="WP_151698578.1">
    <property type="nucleotide sequence ID" value="NZ_CP031223.1"/>
</dbReference>
<dbReference type="KEGG" id="psyo:PB01_01750"/>
<comment type="similarity">
    <text evidence="2">Belongs to the UPF0718 family.</text>
</comment>
<accession>A0A5J6SJP0</accession>
<dbReference type="EMBL" id="CP031223">
    <property type="protein sequence ID" value="QFF97633.1"/>
    <property type="molecule type" value="Genomic_DNA"/>
</dbReference>
<dbReference type="GO" id="GO:0005886">
    <property type="term" value="C:plasma membrane"/>
    <property type="evidence" value="ECO:0007669"/>
    <property type="project" value="UniProtKB-SubCell"/>
</dbReference>
<dbReference type="InterPro" id="IPR052923">
    <property type="entry name" value="UPF0718"/>
</dbReference>
<evidence type="ECO:0000256" key="4">
    <source>
        <dbReference type="ARBA" id="ARBA00022692"/>
    </source>
</evidence>
<dbReference type="InterPro" id="IPR005524">
    <property type="entry name" value="DUF318"/>
</dbReference>
<comment type="subcellular location">
    <subcellularLocation>
        <location evidence="1">Cell membrane</location>
        <topology evidence="1">Multi-pass membrane protein</topology>
    </subcellularLocation>
</comment>
<feature type="transmembrane region" description="Helical" evidence="7">
    <location>
        <begin position="271"/>
        <end position="290"/>
    </location>
</feature>
<sequence>MNSQLFLQFNTIFISILIESLPFIMLAVIVSALIQVFVTDEMLAKVIPKNRFLSVLSASALGAVFPACECGIIPIARRLMAKGVPLHAAIAFMLTGPVINPVVLFSTYVAFGNSWKMVLYRGGLSFIVAFIVGLILSFQFKEPQLKHMLTYQAASQNIPLKRKILGAFKHMVDEFFTVGKYLIVGALIAAAVQTYMKTSILTSIGHGEYSSSLVMMGLAYIMSLCSSADAFVAASFRSTFSTGALVAFLVYGAKFDIKNTLMMLGVFKTKFVFFLFIYTTILVLLGSIIITKL</sequence>
<evidence type="ECO:0000256" key="6">
    <source>
        <dbReference type="ARBA" id="ARBA00023136"/>
    </source>
</evidence>
<feature type="transmembrane region" description="Helical" evidence="7">
    <location>
        <begin position="230"/>
        <end position="251"/>
    </location>
</feature>
<gene>
    <name evidence="8" type="ORF">PB01_01750</name>
</gene>
<dbReference type="Proteomes" id="UP000325517">
    <property type="component" value="Chromosome"/>
</dbReference>
<reference evidence="8 9" key="1">
    <citation type="submission" date="2018-07" db="EMBL/GenBank/DDBJ databases">
        <title>Complete genome sequence of Psychrobacillus sp. PB01, isolated from iceberg, and comparative genome analysis of Psychrobacillus strains.</title>
        <authorList>
            <person name="Lee P.C."/>
        </authorList>
    </citation>
    <scope>NUCLEOTIDE SEQUENCE [LARGE SCALE GENOMIC DNA]</scope>
    <source>
        <strain evidence="8 9">PB01</strain>
    </source>
</reference>
<keyword evidence="5 7" id="KW-1133">Transmembrane helix</keyword>
<feature type="transmembrane region" description="Helical" evidence="7">
    <location>
        <begin position="88"/>
        <end position="111"/>
    </location>
</feature>
<evidence type="ECO:0000256" key="3">
    <source>
        <dbReference type="ARBA" id="ARBA00022475"/>
    </source>
</evidence>
<dbReference type="PANTHER" id="PTHR34184:SF4">
    <property type="entry name" value="UPF0718 PROTEIN YCGR"/>
    <property type="match status" value="1"/>
</dbReference>
<evidence type="ECO:0000256" key="7">
    <source>
        <dbReference type="SAM" id="Phobius"/>
    </source>
</evidence>
<protein>
    <submittedName>
        <fullName evidence="8">Permease</fullName>
    </submittedName>
</protein>
<feature type="transmembrane region" description="Helical" evidence="7">
    <location>
        <begin position="207"/>
        <end position="224"/>
    </location>
</feature>
<dbReference type="PANTHER" id="PTHR34184">
    <property type="entry name" value="UPF0718 PROTEIN YCGR"/>
    <property type="match status" value="1"/>
</dbReference>
<keyword evidence="9" id="KW-1185">Reference proteome</keyword>
<evidence type="ECO:0000256" key="1">
    <source>
        <dbReference type="ARBA" id="ARBA00004651"/>
    </source>
</evidence>
<organism evidence="8 9">
    <name type="scientific">Psychrobacillus glaciei</name>
    <dbReference type="NCBI Taxonomy" id="2283160"/>
    <lineage>
        <taxon>Bacteria</taxon>
        <taxon>Bacillati</taxon>
        <taxon>Bacillota</taxon>
        <taxon>Bacilli</taxon>
        <taxon>Bacillales</taxon>
        <taxon>Bacillaceae</taxon>
        <taxon>Psychrobacillus</taxon>
    </lineage>
</organism>
<evidence type="ECO:0000313" key="9">
    <source>
        <dbReference type="Proteomes" id="UP000325517"/>
    </source>
</evidence>
<proteinExistence type="inferred from homology"/>
<feature type="transmembrane region" description="Helical" evidence="7">
    <location>
        <begin position="118"/>
        <end position="140"/>
    </location>
</feature>
<dbReference type="AlphaFoldDB" id="A0A5J6SJP0"/>
<keyword evidence="3" id="KW-1003">Cell membrane</keyword>
<feature type="transmembrane region" description="Helical" evidence="7">
    <location>
        <begin position="12"/>
        <end position="34"/>
    </location>
</feature>
<keyword evidence="6 7" id="KW-0472">Membrane</keyword>